<evidence type="ECO:0000256" key="1">
    <source>
        <dbReference type="ARBA" id="ARBA00023125"/>
    </source>
</evidence>
<dbReference type="Pfam" id="PF03184">
    <property type="entry name" value="DDE_1"/>
    <property type="match status" value="1"/>
</dbReference>
<gene>
    <name evidence="4" type="ORF">D9613_008852</name>
</gene>
<dbReference type="EMBL" id="JAACJL010000031">
    <property type="protein sequence ID" value="KAF4616738.1"/>
    <property type="molecule type" value="Genomic_DNA"/>
</dbReference>
<dbReference type="Proteomes" id="UP000521872">
    <property type="component" value="Unassembled WGS sequence"/>
</dbReference>
<dbReference type="InterPro" id="IPR006600">
    <property type="entry name" value="HTH_CenpB_DNA-bd_dom"/>
</dbReference>
<dbReference type="InterPro" id="IPR009057">
    <property type="entry name" value="Homeodomain-like_sf"/>
</dbReference>
<name>A0A8H4VNR3_9AGAR</name>
<accession>A0A8H4VNR3</accession>
<dbReference type="SUPFAM" id="SSF46689">
    <property type="entry name" value="Homeodomain-like"/>
    <property type="match status" value="1"/>
</dbReference>
<feature type="domain" description="HTH CENPB-type" evidence="3">
    <location>
        <begin position="114"/>
        <end position="187"/>
    </location>
</feature>
<keyword evidence="1" id="KW-0238">DNA-binding</keyword>
<evidence type="ECO:0000313" key="4">
    <source>
        <dbReference type="EMBL" id="KAF4616738.1"/>
    </source>
</evidence>
<feature type="compositionally biased region" description="Basic and acidic residues" evidence="2">
    <location>
        <begin position="1"/>
        <end position="10"/>
    </location>
</feature>
<dbReference type="PANTHER" id="PTHR19303:SF73">
    <property type="entry name" value="PROTEIN PDC2"/>
    <property type="match status" value="1"/>
</dbReference>
<dbReference type="PROSITE" id="PS51253">
    <property type="entry name" value="HTH_CENPB"/>
    <property type="match status" value="1"/>
</dbReference>
<organism evidence="4 5">
    <name type="scientific">Agrocybe pediades</name>
    <dbReference type="NCBI Taxonomy" id="84607"/>
    <lineage>
        <taxon>Eukaryota</taxon>
        <taxon>Fungi</taxon>
        <taxon>Dikarya</taxon>
        <taxon>Basidiomycota</taxon>
        <taxon>Agaricomycotina</taxon>
        <taxon>Agaricomycetes</taxon>
        <taxon>Agaricomycetidae</taxon>
        <taxon>Agaricales</taxon>
        <taxon>Agaricineae</taxon>
        <taxon>Strophariaceae</taxon>
        <taxon>Agrocybe</taxon>
    </lineage>
</organism>
<proteinExistence type="predicted"/>
<dbReference type="InterPro" id="IPR004875">
    <property type="entry name" value="DDE_SF_endonuclease_dom"/>
</dbReference>
<dbReference type="GO" id="GO:0005634">
    <property type="term" value="C:nucleus"/>
    <property type="evidence" value="ECO:0007669"/>
    <property type="project" value="TreeGrafter"/>
</dbReference>
<dbReference type="Gene3D" id="1.10.10.60">
    <property type="entry name" value="Homeodomain-like"/>
    <property type="match status" value="1"/>
</dbReference>
<keyword evidence="5" id="KW-1185">Reference proteome</keyword>
<dbReference type="InterPro" id="IPR050863">
    <property type="entry name" value="CenT-Element_Derived"/>
</dbReference>
<reference evidence="4 5" key="1">
    <citation type="submission" date="2019-12" db="EMBL/GenBank/DDBJ databases">
        <authorList>
            <person name="Floudas D."/>
            <person name="Bentzer J."/>
            <person name="Ahren D."/>
            <person name="Johansson T."/>
            <person name="Persson P."/>
            <person name="Tunlid A."/>
        </authorList>
    </citation>
    <scope>NUCLEOTIDE SEQUENCE [LARGE SCALE GENOMIC DNA]</scope>
    <source>
        <strain evidence="4 5">CBS 102.39</strain>
    </source>
</reference>
<evidence type="ECO:0000259" key="3">
    <source>
        <dbReference type="PROSITE" id="PS51253"/>
    </source>
</evidence>
<protein>
    <recommendedName>
        <fullName evidence="3">HTH CENPB-type domain-containing protein</fullName>
    </recommendedName>
</protein>
<evidence type="ECO:0000256" key="2">
    <source>
        <dbReference type="SAM" id="MobiDB-lite"/>
    </source>
</evidence>
<dbReference type="SMART" id="SM00674">
    <property type="entry name" value="CENPB"/>
    <property type="match status" value="1"/>
</dbReference>
<dbReference type="GO" id="GO:0003677">
    <property type="term" value="F:DNA binding"/>
    <property type="evidence" value="ECO:0007669"/>
    <property type="project" value="UniProtKB-KW"/>
</dbReference>
<evidence type="ECO:0000313" key="5">
    <source>
        <dbReference type="Proteomes" id="UP000521872"/>
    </source>
</evidence>
<sequence length="552" mass="64039">MPVEHSEIPKRKPREKPAPYQRRKPKEGRKKDAPKTSARPKEKKTKDNLTLNDWNTIYKFVDEHPHMSQQDIVSHFATLEKPLIFSQATLCRKLKPEMRSQLEKRTLETLNALSSKRPRVVTRPDVEKALFAWVKHMEAKSQTVNGPMLKEKRQRFEELFNVPQEERLTGDGWIRSFCKAYNIRERRRHGEAASVDQESVKAERLRLKELLKPYQRKDIYNFDETSFFAFAPPDRGLCTQRMNGHKKDKSRITIGVGCNADGTDKLELIYIGKAKRPRCFGKTPIERQGFYYRNNKKAWMTSLLFEEWIKKLDTRMQSEHRSIALLIDNFSGHFIDYTPWNIEIIHLEPNLTPFVQPCDAGIIRCVKAHYRRAYCMRAIAKDDADEQDIFKIDLLEGMTMVKDAWKNVTMQTIVHCWDHTGILPDFNKAQTHPKSSVSTKVALGWDVMREYAVSASMTLPQAESKLKEIFGEEYNDTLWRPAINTVIEAENDDILAELVMYKLGSAWKLQLKLGFSELKPSKSYLIFGVILVVVTTVLVDDNQAVPAKLYCL</sequence>
<feature type="region of interest" description="Disordered" evidence="2">
    <location>
        <begin position="1"/>
        <end position="48"/>
    </location>
</feature>
<dbReference type="Pfam" id="PF03221">
    <property type="entry name" value="HTH_Tnp_Tc5"/>
    <property type="match status" value="1"/>
</dbReference>
<dbReference type="PANTHER" id="PTHR19303">
    <property type="entry name" value="TRANSPOSON"/>
    <property type="match status" value="1"/>
</dbReference>
<dbReference type="AlphaFoldDB" id="A0A8H4VNR3"/>
<comment type="caution">
    <text evidence="4">The sequence shown here is derived from an EMBL/GenBank/DDBJ whole genome shotgun (WGS) entry which is preliminary data.</text>
</comment>